<comment type="similarity">
    <text evidence="1">Belongs to the universal ribosomal protein uS11 family.</text>
</comment>
<dbReference type="SUPFAM" id="SSF53137">
    <property type="entry name" value="Translational machinery components"/>
    <property type="match status" value="1"/>
</dbReference>
<dbReference type="PIRSF" id="PIRSF002131">
    <property type="entry name" value="Ribosomal_S11"/>
    <property type="match status" value="1"/>
</dbReference>
<dbReference type="GO" id="GO:1990904">
    <property type="term" value="C:ribonucleoprotein complex"/>
    <property type="evidence" value="ECO:0007669"/>
    <property type="project" value="UniProtKB-KW"/>
</dbReference>
<geneLocation type="mitochondrion" evidence="4"/>
<name>A0A0F6ZDZ3_9CHLO</name>
<evidence type="ECO:0000256" key="3">
    <source>
        <dbReference type="ARBA" id="ARBA00023274"/>
    </source>
</evidence>
<evidence type="ECO:0000313" key="4">
    <source>
        <dbReference type="EMBL" id="AKF33573.1"/>
    </source>
</evidence>
<sequence length="144" mass="16428">MKIIEMLTKKQQYSINSLKQLKDLQPSQFCLIHINKTKNNLHCVISTLFGQQKTLWSISGGRMTGSVGSNSRRKTRYTQRTVFNAVIEKAFGLGLRYLVLHCKGAISSKRFILKTFNQHFTVLFLKDCTSVAHNGTKPPAKRRL</sequence>
<accession>A0A0F6ZDZ3</accession>
<dbReference type="GO" id="GO:0005840">
    <property type="term" value="C:ribosome"/>
    <property type="evidence" value="ECO:0007669"/>
    <property type="project" value="UniProtKB-KW"/>
</dbReference>
<dbReference type="Pfam" id="PF00411">
    <property type="entry name" value="Ribosomal_S11"/>
    <property type="match status" value="1"/>
</dbReference>
<dbReference type="Gene3D" id="3.30.420.80">
    <property type="entry name" value="Ribosomal protein S11"/>
    <property type="match status" value="1"/>
</dbReference>
<evidence type="ECO:0000256" key="2">
    <source>
        <dbReference type="ARBA" id="ARBA00022980"/>
    </source>
</evidence>
<dbReference type="InterPro" id="IPR036967">
    <property type="entry name" value="Ribosomal_uS11_sf"/>
</dbReference>
<keyword evidence="3" id="KW-0687">Ribonucleoprotein</keyword>
<keyword evidence="4" id="KW-0496">Mitochondrion</keyword>
<protein>
    <submittedName>
        <fullName evidence="4">Ribosomal protein S11</fullName>
    </submittedName>
</protein>
<dbReference type="GO" id="GO:0006412">
    <property type="term" value="P:translation"/>
    <property type="evidence" value="ECO:0007669"/>
    <property type="project" value="InterPro"/>
</dbReference>
<evidence type="ECO:0000256" key="1">
    <source>
        <dbReference type="ARBA" id="ARBA00006194"/>
    </source>
</evidence>
<dbReference type="InterPro" id="IPR001971">
    <property type="entry name" value="Ribosomal_uS11"/>
</dbReference>
<organism evidence="4">
    <name type="scientific">Ulva sp. UNA00071828</name>
    <dbReference type="NCBI Taxonomy" id="1641711"/>
    <lineage>
        <taxon>Eukaryota</taxon>
        <taxon>Viridiplantae</taxon>
        <taxon>Chlorophyta</taxon>
        <taxon>core chlorophytes</taxon>
        <taxon>Ulvophyceae</taxon>
        <taxon>OUU clade</taxon>
        <taxon>Ulvales</taxon>
        <taxon>Ulvaceae</taxon>
        <taxon>Ulva</taxon>
    </lineage>
</organism>
<dbReference type="AlphaFoldDB" id="A0A0F6ZDZ3"/>
<dbReference type="EMBL" id="KP720617">
    <property type="protein sequence ID" value="AKF33573.1"/>
    <property type="molecule type" value="Genomic_DNA"/>
</dbReference>
<keyword evidence="2 4" id="KW-0689">Ribosomal protein</keyword>
<proteinExistence type="inferred from homology"/>
<reference evidence="4" key="1">
    <citation type="journal article" date="2015" name="PLoS ONE">
        <title>The Complete Chloroplast and Mitochondrial Genomes of the Green Macroalga Ulva sp. UNA00071828 (Ulvophyceae, Chlorophyta).</title>
        <authorList>
            <person name="Melton J.T.III."/>
            <person name="Leliaert F."/>
            <person name="Tronholm A."/>
            <person name="Lopez-Bautista J.M."/>
        </authorList>
    </citation>
    <scope>NUCLEOTIDE SEQUENCE</scope>
</reference>
<gene>
    <name evidence="4" type="primary">rps11</name>
</gene>
<dbReference type="GO" id="GO:0003735">
    <property type="term" value="F:structural constituent of ribosome"/>
    <property type="evidence" value="ECO:0007669"/>
    <property type="project" value="InterPro"/>
</dbReference>